<dbReference type="AlphaFoldDB" id="A0ABC8SKI3"/>
<feature type="region of interest" description="Disordered" evidence="1">
    <location>
        <begin position="1"/>
        <end position="39"/>
    </location>
</feature>
<sequence>KQMGMGSQKRVDETGPSGGKQRKKKKNNPHTESIGVKNMTCEDQVDRPALGPNDEVIRAMGYTRGFKRRRDTCFLVFRSFIRSRGWWIN</sequence>
<accession>A0ABC8SKI3</accession>
<name>A0ABC8SKI3_9AQUA</name>
<feature type="non-terminal residue" evidence="2">
    <location>
        <position position="1"/>
    </location>
</feature>
<keyword evidence="3" id="KW-1185">Reference proteome</keyword>
<dbReference type="EMBL" id="CAUOFW020002836">
    <property type="protein sequence ID" value="CAK9156345.1"/>
    <property type="molecule type" value="Genomic_DNA"/>
</dbReference>
<comment type="caution">
    <text evidence="2">The sequence shown here is derived from an EMBL/GenBank/DDBJ whole genome shotgun (WGS) entry which is preliminary data.</text>
</comment>
<dbReference type="Proteomes" id="UP001642360">
    <property type="component" value="Unassembled WGS sequence"/>
</dbReference>
<evidence type="ECO:0000313" key="3">
    <source>
        <dbReference type="Proteomes" id="UP001642360"/>
    </source>
</evidence>
<proteinExistence type="predicted"/>
<gene>
    <name evidence="2" type="ORF">ILEXP_LOCUS24879</name>
</gene>
<reference evidence="2 3" key="1">
    <citation type="submission" date="2024-02" db="EMBL/GenBank/DDBJ databases">
        <authorList>
            <person name="Vignale AGUSTIN F."/>
            <person name="Sosa J E."/>
            <person name="Modenutti C."/>
        </authorList>
    </citation>
    <scope>NUCLEOTIDE SEQUENCE [LARGE SCALE GENOMIC DNA]</scope>
</reference>
<evidence type="ECO:0000313" key="2">
    <source>
        <dbReference type="EMBL" id="CAK9156345.1"/>
    </source>
</evidence>
<evidence type="ECO:0000256" key="1">
    <source>
        <dbReference type="SAM" id="MobiDB-lite"/>
    </source>
</evidence>
<protein>
    <submittedName>
        <fullName evidence="2">Uncharacterized protein</fullName>
    </submittedName>
</protein>
<organism evidence="2 3">
    <name type="scientific">Ilex paraguariensis</name>
    <name type="common">yerba mate</name>
    <dbReference type="NCBI Taxonomy" id="185542"/>
    <lineage>
        <taxon>Eukaryota</taxon>
        <taxon>Viridiplantae</taxon>
        <taxon>Streptophyta</taxon>
        <taxon>Embryophyta</taxon>
        <taxon>Tracheophyta</taxon>
        <taxon>Spermatophyta</taxon>
        <taxon>Magnoliopsida</taxon>
        <taxon>eudicotyledons</taxon>
        <taxon>Gunneridae</taxon>
        <taxon>Pentapetalae</taxon>
        <taxon>asterids</taxon>
        <taxon>campanulids</taxon>
        <taxon>Aquifoliales</taxon>
        <taxon>Aquifoliaceae</taxon>
        <taxon>Ilex</taxon>
    </lineage>
</organism>